<reference evidence="2" key="1">
    <citation type="submission" date="2022-10" db="EMBL/GenBank/DDBJ databases">
        <title>Genome assembly of Pristionchus species.</title>
        <authorList>
            <person name="Yoshida K."/>
            <person name="Sommer R.J."/>
        </authorList>
    </citation>
    <scope>NUCLEOTIDE SEQUENCE [LARGE SCALE GENOMIC DNA]</scope>
    <source>
        <strain evidence="2">RS5460</strain>
    </source>
</reference>
<protein>
    <submittedName>
        <fullName evidence="1">Uncharacterized protein</fullName>
    </submittedName>
</protein>
<name>A0AAN5CD27_9BILA</name>
<proteinExistence type="predicted"/>
<organism evidence="1 2">
    <name type="scientific">Pristionchus mayeri</name>
    <dbReference type="NCBI Taxonomy" id="1317129"/>
    <lineage>
        <taxon>Eukaryota</taxon>
        <taxon>Metazoa</taxon>
        <taxon>Ecdysozoa</taxon>
        <taxon>Nematoda</taxon>
        <taxon>Chromadorea</taxon>
        <taxon>Rhabditida</taxon>
        <taxon>Rhabditina</taxon>
        <taxon>Diplogasteromorpha</taxon>
        <taxon>Diplogasteroidea</taxon>
        <taxon>Neodiplogasteridae</taxon>
        <taxon>Pristionchus</taxon>
    </lineage>
</organism>
<dbReference type="Proteomes" id="UP001328107">
    <property type="component" value="Unassembled WGS sequence"/>
</dbReference>
<feature type="non-terminal residue" evidence="1">
    <location>
        <position position="1"/>
    </location>
</feature>
<accession>A0AAN5CD27</accession>
<evidence type="ECO:0000313" key="2">
    <source>
        <dbReference type="Proteomes" id="UP001328107"/>
    </source>
</evidence>
<dbReference type="AlphaFoldDB" id="A0AAN5CD27"/>
<keyword evidence="2" id="KW-1185">Reference proteome</keyword>
<gene>
    <name evidence="1" type="ORF">PMAYCL1PPCAC_08374</name>
</gene>
<feature type="non-terminal residue" evidence="1">
    <location>
        <position position="108"/>
    </location>
</feature>
<sequence>APSMKMMSKLHFRTNYVTTWVSHLRHTHSTTPSLEGLSLRCECGHESFSDKHIYKCDIANFTVIHTSGAKERKAFTTTPQRCILCNMHPTTPSGYIKYLEAYHKTTLK</sequence>
<evidence type="ECO:0000313" key="1">
    <source>
        <dbReference type="EMBL" id="GMR38179.1"/>
    </source>
</evidence>
<dbReference type="EMBL" id="BTRK01000002">
    <property type="protein sequence ID" value="GMR38179.1"/>
    <property type="molecule type" value="Genomic_DNA"/>
</dbReference>
<comment type="caution">
    <text evidence="1">The sequence shown here is derived from an EMBL/GenBank/DDBJ whole genome shotgun (WGS) entry which is preliminary data.</text>
</comment>